<dbReference type="Pfam" id="PF20703">
    <property type="entry name" value="nSTAND1"/>
    <property type="match status" value="2"/>
</dbReference>
<feature type="domain" description="Novel STAND NTPase 1" evidence="5">
    <location>
        <begin position="109"/>
        <end position="173"/>
    </location>
</feature>
<evidence type="ECO:0000256" key="4">
    <source>
        <dbReference type="SAM" id="Phobius"/>
    </source>
</evidence>
<gene>
    <name evidence="6" type="ORF">GM1_005_01470</name>
</gene>
<keyword evidence="7" id="KW-1185">Reference proteome</keyword>
<protein>
    <recommendedName>
        <fullName evidence="5">Novel STAND NTPase 1 domain-containing protein</fullName>
    </recommendedName>
</protein>
<dbReference type="InterPro" id="IPR027417">
    <property type="entry name" value="P-loop_NTPase"/>
</dbReference>
<dbReference type="PANTHER" id="PTHR22847">
    <property type="entry name" value="WD40 REPEAT PROTEIN"/>
    <property type="match status" value="1"/>
</dbReference>
<keyword evidence="4" id="KW-0812">Transmembrane</keyword>
<sequence>MTSTQSDAFGAALRTLFAQAGRPTLEAAAKAASKNGPSLSRQRVSDWRNGRHIPRDYAVVEPLVAWLTFRAIDAGARDVLPLPAWRELWAAAQSGSTVPTTPQTPTSAPFRGLAPMTEADTDVFFGRTSVVAALVEQLEAVASSDGPRIVIVTGVSGAGKSSVLRAGLAAAPEPWNRPTRLAIGDDGLQIDRAELSALAVIDQFEGVFALEQSVRDDVMAAVQRLATNTTLILGIRADFFDACLDIGFLAEAWQHRSVIIGEMTSAQLDQVIREPIRLAGGRIDPGLAELLVRDLHDTTETDDHAGRLPLLAHTLERLWAMRSGTLITVATYRKLGGITSAIADTAEDAWTTIAPQDHDAARALLLSLVQFGPRGVPLRAWADLADLRRRFPDSADRIVDVFADARLITAGTSVTFIHDAVLTAWPRLATWVSDDADMLRWSQRLADDAARWADDNRDADLLYSGGRLVESLENVERLGELRLDVLPPSGLDFIDASVRRRRRLKSLQIGAVALIAILALVAGIAAVTVNRQAGDLEKQRNYAEHNALLSDIDGLVSSDPSTAARLALAADRRFPDDPAIHALLTSAASTPLAVTLEGHSAPVYDVAYSPDGSLLASSSNDRSVRIWRRTPDGAAPFVQTAVLGGFDNFTTSVTFSPTLPLLAASSGDGAVRLWNVADPAEPRKVAELRAGSGTSYLTRFSPDGRWLATTSDDGTVAVYRIADAVSAPRAPIELASHSGPVRAVAFDSTSRLLASGGDDQTVHLWRVTGDDVVSAGEPIRGFPSITHSMAFLPGRDVLAVSGDSPTMTLWNVADPAAPRMENSGLSGVTAGSWSMAADPTSPLIALAGVDGVVHVWNVASTTSPPIVWDLQRSAARGSIRTFSVGFNPRGGELSVGRSDGGIDVWRIPAQAAPDRAAVVSGIAQSRSGDVVATVGSDTRLNVWTRRDAMWHMRGSVGIERRVNDRPSVAMSDDGKLVATANNNGGSIELWDISEPDRPRFASRIPTNTRYTAVIDFIPGRHVLVGGSSDTEIAMWDVTDAAAPTMIGDPVGGPIDLITAIAVDAAGTRVAITSDDRHVYVYDVATRERLRTIAVGTAASDVVFDPMGQSILVAADTLTQWSLDDRSLLTRIDVDDPDLLSVMGGDTLLMGTGARSVVAYRIGDGGGLSDRRVVTPVFGGSRAPTARWRFPAVTAGAPGFFLTAGETTGLLYAQSLDPSDGRDWICAVTAPLNAQEADRHRVAEGDDAC</sequence>
<dbReference type="RefSeq" id="WP_008377178.1">
    <property type="nucleotide sequence ID" value="NZ_BAOP01000005.1"/>
</dbReference>
<dbReference type="PANTHER" id="PTHR22847:SF637">
    <property type="entry name" value="WD REPEAT DOMAIN 5B"/>
    <property type="match status" value="1"/>
</dbReference>
<keyword evidence="1 3" id="KW-0853">WD repeat</keyword>
<dbReference type="PROSITE" id="PS50082">
    <property type="entry name" value="WD_REPEATS_2"/>
    <property type="match status" value="4"/>
</dbReference>
<dbReference type="PROSITE" id="PS50294">
    <property type="entry name" value="WD_REPEATS_REGION"/>
    <property type="match status" value="3"/>
</dbReference>
<dbReference type="SUPFAM" id="SSF52540">
    <property type="entry name" value="P-loop containing nucleoside triphosphate hydrolases"/>
    <property type="match status" value="1"/>
</dbReference>
<dbReference type="InterPro" id="IPR049052">
    <property type="entry name" value="nSTAND1"/>
</dbReference>
<dbReference type="PROSITE" id="PS00678">
    <property type="entry name" value="WD_REPEATS_1"/>
    <property type="match status" value="3"/>
</dbReference>
<keyword evidence="4" id="KW-0472">Membrane</keyword>
<dbReference type="CDD" id="cd00200">
    <property type="entry name" value="WD40"/>
    <property type="match status" value="1"/>
</dbReference>
<dbReference type="SUPFAM" id="SSF50978">
    <property type="entry name" value="WD40 repeat-like"/>
    <property type="match status" value="1"/>
</dbReference>
<evidence type="ECO:0000259" key="5">
    <source>
        <dbReference type="Pfam" id="PF20703"/>
    </source>
</evidence>
<dbReference type="InterPro" id="IPR015943">
    <property type="entry name" value="WD40/YVTN_repeat-like_dom_sf"/>
</dbReference>
<feature type="repeat" description="WD" evidence="3">
    <location>
        <begin position="1004"/>
        <end position="1045"/>
    </location>
</feature>
<evidence type="ECO:0000256" key="2">
    <source>
        <dbReference type="ARBA" id="ARBA00022737"/>
    </source>
</evidence>
<dbReference type="AlphaFoldDB" id="M3VE32"/>
<evidence type="ECO:0000256" key="3">
    <source>
        <dbReference type="PROSITE-ProRule" id="PRU00221"/>
    </source>
</evidence>
<dbReference type="Proteomes" id="UP000035009">
    <property type="component" value="Unassembled WGS sequence"/>
</dbReference>
<dbReference type="InterPro" id="IPR036322">
    <property type="entry name" value="WD40_repeat_dom_sf"/>
</dbReference>
<keyword evidence="2" id="KW-0677">Repeat</keyword>
<keyword evidence="4" id="KW-1133">Transmembrane helix</keyword>
<dbReference type="EMBL" id="BAOP01000005">
    <property type="protein sequence ID" value="GAC78964.1"/>
    <property type="molecule type" value="Genomic_DNA"/>
</dbReference>
<dbReference type="SUPFAM" id="SSF82171">
    <property type="entry name" value="DPP6 N-terminal domain-like"/>
    <property type="match status" value="1"/>
</dbReference>
<dbReference type="InterPro" id="IPR019775">
    <property type="entry name" value="WD40_repeat_CS"/>
</dbReference>
<evidence type="ECO:0000313" key="7">
    <source>
        <dbReference type="Proteomes" id="UP000035009"/>
    </source>
</evidence>
<dbReference type="STRING" id="410332.SAMN04488550_0474"/>
<dbReference type="SMART" id="SM00320">
    <property type="entry name" value="WD40"/>
    <property type="match status" value="10"/>
</dbReference>
<organism evidence="6 7">
    <name type="scientific">Gordonia malaquae NBRC 108250</name>
    <dbReference type="NCBI Taxonomy" id="1223542"/>
    <lineage>
        <taxon>Bacteria</taxon>
        <taxon>Bacillati</taxon>
        <taxon>Actinomycetota</taxon>
        <taxon>Actinomycetes</taxon>
        <taxon>Mycobacteriales</taxon>
        <taxon>Gordoniaceae</taxon>
        <taxon>Gordonia</taxon>
    </lineage>
</organism>
<feature type="repeat" description="WD" evidence="3">
    <location>
        <begin position="596"/>
        <end position="627"/>
    </location>
</feature>
<comment type="caution">
    <text evidence="6">The sequence shown here is derived from an EMBL/GenBank/DDBJ whole genome shotgun (WGS) entry which is preliminary data.</text>
</comment>
<accession>M3VE32</accession>
<dbReference type="InterPro" id="IPR001680">
    <property type="entry name" value="WD40_rpt"/>
</dbReference>
<reference evidence="6 7" key="1">
    <citation type="submission" date="2013-02" db="EMBL/GenBank/DDBJ databases">
        <title>Whole genome shotgun sequence of Gordonia malaquae NBRC 108250.</title>
        <authorList>
            <person name="Yoshida I."/>
            <person name="Hosoyama A."/>
            <person name="Tsuchikane K."/>
            <person name="Ando Y."/>
            <person name="Baba S."/>
            <person name="Ohji S."/>
            <person name="Hamada M."/>
            <person name="Tamura T."/>
            <person name="Yamazoe A."/>
            <person name="Yamazaki S."/>
            <person name="Fujita N."/>
        </authorList>
    </citation>
    <scope>NUCLEOTIDE SEQUENCE [LARGE SCALE GENOMIC DNA]</scope>
    <source>
        <strain evidence="6 7">NBRC 108250</strain>
    </source>
</reference>
<feature type="domain" description="Novel STAND NTPase 1" evidence="5">
    <location>
        <begin position="196"/>
        <end position="459"/>
    </location>
</feature>
<dbReference type="Pfam" id="PF00400">
    <property type="entry name" value="WD40"/>
    <property type="match status" value="4"/>
</dbReference>
<evidence type="ECO:0000313" key="6">
    <source>
        <dbReference type="EMBL" id="GAC78964.1"/>
    </source>
</evidence>
<name>M3VE32_GORML</name>
<evidence type="ECO:0000256" key="1">
    <source>
        <dbReference type="ARBA" id="ARBA00022574"/>
    </source>
</evidence>
<feature type="repeat" description="WD" evidence="3">
    <location>
        <begin position="734"/>
        <end position="775"/>
    </location>
</feature>
<proteinExistence type="predicted"/>
<feature type="transmembrane region" description="Helical" evidence="4">
    <location>
        <begin position="509"/>
        <end position="529"/>
    </location>
</feature>
<dbReference type="eggNOG" id="COG2319">
    <property type="taxonomic scope" value="Bacteria"/>
</dbReference>
<dbReference type="Gene3D" id="2.130.10.10">
    <property type="entry name" value="YVTN repeat-like/Quinoprotein amine dehydrogenase"/>
    <property type="match status" value="3"/>
</dbReference>
<feature type="repeat" description="WD" evidence="3">
    <location>
        <begin position="643"/>
        <end position="684"/>
    </location>
</feature>
<dbReference type="OrthoDB" id="134501at2"/>